<dbReference type="Proteomes" id="UP001575181">
    <property type="component" value="Unassembled WGS sequence"/>
</dbReference>
<sequence length="61" mass="7226">MFVLRLFLFIGGLALLASLLLWVITRERFYLRWFFRILQLVLILLLVLLGALFTGRLRGFL</sequence>
<reference evidence="2 3" key="1">
    <citation type="submission" date="2024-08" db="EMBL/GenBank/DDBJ databases">
        <title>Whole-genome sequencing of halo(alkali)philic microorganisms from hypersaline lakes.</title>
        <authorList>
            <person name="Sorokin D.Y."/>
            <person name="Merkel A.Y."/>
            <person name="Messina E."/>
            <person name="Yakimov M."/>
        </authorList>
    </citation>
    <scope>NUCLEOTIDE SEQUENCE [LARGE SCALE GENOMIC DNA]</scope>
    <source>
        <strain evidence="2 3">Cl-TMA</strain>
    </source>
</reference>
<organism evidence="2 3">
    <name type="scientific">Thiohalorhabdus methylotrophus</name>
    <dbReference type="NCBI Taxonomy" id="3242694"/>
    <lineage>
        <taxon>Bacteria</taxon>
        <taxon>Pseudomonadati</taxon>
        <taxon>Pseudomonadota</taxon>
        <taxon>Gammaproteobacteria</taxon>
        <taxon>Thiohalorhabdales</taxon>
        <taxon>Thiohalorhabdaceae</taxon>
        <taxon>Thiohalorhabdus</taxon>
    </lineage>
</organism>
<dbReference type="RefSeq" id="WP_373656197.1">
    <property type="nucleotide sequence ID" value="NZ_JBGUAW010000007.1"/>
</dbReference>
<feature type="transmembrane region" description="Helical" evidence="1">
    <location>
        <begin position="6"/>
        <end position="25"/>
    </location>
</feature>
<gene>
    <name evidence="2" type="ORF">ACERLL_11285</name>
</gene>
<name>A0ABV4TXU5_9GAMM</name>
<keyword evidence="1" id="KW-0472">Membrane</keyword>
<accession>A0ABV4TXU5</accession>
<evidence type="ECO:0000313" key="2">
    <source>
        <dbReference type="EMBL" id="MFA9461409.1"/>
    </source>
</evidence>
<feature type="transmembrane region" description="Helical" evidence="1">
    <location>
        <begin position="37"/>
        <end position="55"/>
    </location>
</feature>
<keyword evidence="1" id="KW-0812">Transmembrane</keyword>
<comment type="caution">
    <text evidence="2">The sequence shown here is derived from an EMBL/GenBank/DDBJ whole genome shotgun (WGS) entry which is preliminary data.</text>
</comment>
<proteinExistence type="predicted"/>
<evidence type="ECO:0000313" key="3">
    <source>
        <dbReference type="Proteomes" id="UP001575181"/>
    </source>
</evidence>
<keyword evidence="1" id="KW-1133">Transmembrane helix</keyword>
<keyword evidence="3" id="KW-1185">Reference proteome</keyword>
<evidence type="ECO:0000256" key="1">
    <source>
        <dbReference type="SAM" id="Phobius"/>
    </source>
</evidence>
<protein>
    <submittedName>
        <fullName evidence="2">Uncharacterized protein</fullName>
    </submittedName>
</protein>
<dbReference type="EMBL" id="JBGUAW010000007">
    <property type="protein sequence ID" value="MFA9461409.1"/>
    <property type="molecule type" value="Genomic_DNA"/>
</dbReference>